<protein>
    <submittedName>
        <fullName evidence="1">Uncharacterized protein</fullName>
    </submittedName>
</protein>
<dbReference type="STRING" id="121290.APY04_3095"/>
<accession>A0A125NTX8</accession>
<evidence type="ECO:0000313" key="2">
    <source>
        <dbReference type="Proteomes" id="UP000059074"/>
    </source>
</evidence>
<dbReference type="PATRIC" id="fig|121290.4.peg.943"/>
<dbReference type="RefSeq" id="WP_068464204.1">
    <property type="nucleotide sequence ID" value="NZ_LMTR01000084.1"/>
</dbReference>
<dbReference type="EMBL" id="LMTR01000084">
    <property type="protein sequence ID" value="KWT64855.1"/>
    <property type="molecule type" value="Genomic_DNA"/>
</dbReference>
<organism evidence="1 2">
    <name type="scientific">Hyphomicrobium sulfonivorans</name>
    <dbReference type="NCBI Taxonomy" id="121290"/>
    <lineage>
        <taxon>Bacteria</taxon>
        <taxon>Pseudomonadati</taxon>
        <taxon>Pseudomonadota</taxon>
        <taxon>Alphaproteobacteria</taxon>
        <taxon>Hyphomicrobiales</taxon>
        <taxon>Hyphomicrobiaceae</taxon>
        <taxon>Hyphomicrobium</taxon>
    </lineage>
</organism>
<reference evidence="1 2" key="1">
    <citation type="submission" date="2015-10" db="EMBL/GenBank/DDBJ databases">
        <title>Transcriptomic analysis of a linuron degrading triple-species bacterial consortium.</title>
        <authorList>
            <person name="Albers P."/>
        </authorList>
    </citation>
    <scope>NUCLEOTIDE SEQUENCE [LARGE SCALE GENOMIC DNA]</scope>
    <source>
        <strain evidence="1 2">WDL6</strain>
    </source>
</reference>
<evidence type="ECO:0000313" key="1">
    <source>
        <dbReference type="EMBL" id="KWT64855.1"/>
    </source>
</evidence>
<proteinExistence type="predicted"/>
<comment type="caution">
    <text evidence="1">The sequence shown here is derived from an EMBL/GenBank/DDBJ whole genome shotgun (WGS) entry which is preliminary data.</text>
</comment>
<dbReference type="Proteomes" id="UP000059074">
    <property type="component" value="Unassembled WGS sequence"/>
</dbReference>
<gene>
    <name evidence="1" type="ORF">APY04_3095</name>
</gene>
<sequence>MLQAIEAYTPPLRARPSAPRQQSPELLRFNQARSAYVDCIWAGDEARAAVASDLIDDAIVTLLERPVRSWADVLDIAEVLIAERWTADEHGLPDEQFCEGHRFNIERALLRAMLTFGGRCNG</sequence>
<keyword evidence="2" id="KW-1185">Reference proteome</keyword>
<name>A0A125NTX8_HYPSL</name>
<dbReference type="AlphaFoldDB" id="A0A125NTX8"/>